<dbReference type="Proteomes" id="UP001595712">
    <property type="component" value="Unassembled WGS sequence"/>
</dbReference>
<accession>A0ABV7PZE1</accession>
<feature type="transmembrane region" description="Helical" evidence="1">
    <location>
        <begin position="48"/>
        <end position="68"/>
    </location>
</feature>
<dbReference type="Gene3D" id="3.40.50.2000">
    <property type="entry name" value="Glycogen Phosphorylase B"/>
    <property type="match status" value="1"/>
</dbReference>
<keyword evidence="2" id="KW-0328">Glycosyltransferase</keyword>
<proteinExistence type="predicted"/>
<organism evidence="2 3">
    <name type="scientific">Glycomyces rhizosphaerae</name>
    <dbReference type="NCBI Taxonomy" id="2054422"/>
    <lineage>
        <taxon>Bacteria</taxon>
        <taxon>Bacillati</taxon>
        <taxon>Actinomycetota</taxon>
        <taxon>Actinomycetes</taxon>
        <taxon>Glycomycetales</taxon>
        <taxon>Glycomycetaceae</taxon>
        <taxon>Glycomyces</taxon>
    </lineage>
</organism>
<dbReference type="RefSeq" id="WP_387972514.1">
    <property type="nucleotide sequence ID" value="NZ_JBHRWO010000007.1"/>
</dbReference>
<comment type="caution">
    <text evidence="2">The sequence shown here is derived from an EMBL/GenBank/DDBJ whole genome shotgun (WGS) entry which is preliminary data.</text>
</comment>
<name>A0ABV7PZE1_9ACTN</name>
<gene>
    <name evidence="2" type="ORF">ACFO8M_07075</name>
</gene>
<dbReference type="Pfam" id="PF13692">
    <property type="entry name" value="Glyco_trans_1_4"/>
    <property type="match status" value="1"/>
</dbReference>
<keyword evidence="2" id="KW-0808">Transferase</keyword>
<keyword evidence="3" id="KW-1185">Reference proteome</keyword>
<evidence type="ECO:0000313" key="2">
    <source>
        <dbReference type="EMBL" id="MFC3492242.1"/>
    </source>
</evidence>
<keyword evidence="1" id="KW-1133">Transmembrane helix</keyword>
<evidence type="ECO:0000256" key="1">
    <source>
        <dbReference type="SAM" id="Phobius"/>
    </source>
</evidence>
<reference evidence="3" key="1">
    <citation type="journal article" date="2019" name="Int. J. Syst. Evol. Microbiol.">
        <title>The Global Catalogue of Microorganisms (GCM) 10K type strain sequencing project: providing services to taxonomists for standard genome sequencing and annotation.</title>
        <authorList>
            <consortium name="The Broad Institute Genomics Platform"/>
            <consortium name="The Broad Institute Genome Sequencing Center for Infectious Disease"/>
            <person name="Wu L."/>
            <person name="Ma J."/>
        </authorList>
    </citation>
    <scope>NUCLEOTIDE SEQUENCE [LARGE SCALE GENOMIC DNA]</scope>
    <source>
        <strain evidence="3">CGMCC 4.7396</strain>
    </source>
</reference>
<keyword evidence="1" id="KW-0472">Membrane</keyword>
<dbReference type="GO" id="GO:0016757">
    <property type="term" value="F:glycosyltransferase activity"/>
    <property type="evidence" value="ECO:0007669"/>
    <property type="project" value="UniProtKB-KW"/>
</dbReference>
<protein>
    <submittedName>
        <fullName evidence="2">Glycosyltransferase</fullName>
        <ecNumber evidence="2">2.4.-.-</ecNumber>
    </submittedName>
</protein>
<keyword evidence="1" id="KW-0812">Transmembrane</keyword>
<evidence type="ECO:0000313" key="3">
    <source>
        <dbReference type="Proteomes" id="UP001595712"/>
    </source>
</evidence>
<sequence>MIRVSPKAKRLKGFVKRCLALGPAPFAALAGLAAAVLAFALITDRTVLLAVAAAVAVLELGLVAALLARLLHAVKEAAVAPMTAPVAVRAERPAAQAPTEKLPARKLRPLRRWIARLNSGFSATALPVMYEYARNEQGTYAFRLAMFEGIVDWRDRRLRERREPVRGHFDIVLVSNLNLLGGTTASNAEEIKAYRGAGLSVGLVHHPVYEWNTGREVNAKITELLGENVVLLKDGDEVTCDLMIIRFPPALGRLLDDRPKITPARTALLINQTPFESYGPDGGRHFSWDIAAVRENLAAWVGDSTWYAIGPTVRETLERHHADELAGVDLADEYWFGALDPDVWRRDGRREDDGVIRIGRHSRDHPLKWQTIAEDLRASHPDAEDVEIHVLGGTDSPARVLGRLPENWTGYPFGSMGAAEFLHTLDVAVYFTAEEYVEAFGRSPMEAMAAGLPCVMPPRFEPLFGEGGLYCEPEEVEALVRALMADPERYRRQSERSLATVRELFSHQALLRRVASLGVRLPRETAVELEGAQR</sequence>
<dbReference type="SUPFAM" id="SSF53756">
    <property type="entry name" value="UDP-Glycosyltransferase/glycogen phosphorylase"/>
    <property type="match status" value="1"/>
</dbReference>
<dbReference type="EC" id="2.4.-.-" evidence="2"/>
<dbReference type="EMBL" id="JBHRWO010000007">
    <property type="protein sequence ID" value="MFC3492242.1"/>
    <property type="molecule type" value="Genomic_DNA"/>
</dbReference>